<organism evidence="4 5">
    <name type="scientific">Phascolomyces articulosus</name>
    <dbReference type="NCBI Taxonomy" id="60185"/>
    <lineage>
        <taxon>Eukaryota</taxon>
        <taxon>Fungi</taxon>
        <taxon>Fungi incertae sedis</taxon>
        <taxon>Mucoromycota</taxon>
        <taxon>Mucoromycotina</taxon>
        <taxon>Mucoromycetes</taxon>
        <taxon>Mucorales</taxon>
        <taxon>Lichtheimiaceae</taxon>
        <taxon>Phascolomyces</taxon>
    </lineage>
</organism>
<dbReference type="GO" id="GO:0004674">
    <property type="term" value="F:protein serine/threonine kinase activity"/>
    <property type="evidence" value="ECO:0007669"/>
    <property type="project" value="TreeGrafter"/>
</dbReference>
<gene>
    <name evidence="4" type="ORF">BDA99DRAFT_46153</name>
</gene>
<evidence type="ECO:0000256" key="2">
    <source>
        <dbReference type="SAM" id="Phobius"/>
    </source>
</evidence>
<keyword evidence="2" id="KW-0812">Transmembrane</keyword>
<protein>
    <submittedName>
        <fullName evidence="4">Kinase-like domain-containing protein</fullName>
    </submittedName>
</protein>
<dbReference type="GO" id="GO:0005524">
    <property type="term" value="F:ATP binding"/>
    <property type="evidence" value="ECO:0007669"/>
    <property type="project" value="InterPro"/>
</dbReference>
<accession>A0AAD5KBL9</accession>
<dbReference type="PROSITE" id="PS50011">
    <property type="entry name" value="PROTEIN_KINASE_DOM"/>
    <property type="match status" value="1"/>
</dbReference>
<dbReference type="GO" id="GO:0044773">
    <property type="term" value="P:mitotic DNA damage checkpoint signaling"/>
    <property type="evidence" value="ECO:0007669"/>
    <property type="project" value="TreeGrafter"/>
</dbReference>
<dbReference type="PANTHER" id="PTHR44167">
    <property type="entry name" value="OVARIAN-SPECIFIC SERINE/THREONINE-PROTEIN KINASE LOK-RELATED"/>
    <property type="match status" value="1"/>
</dbReference>
<dbReference type="PANTHER" id="PTHR44167:SF24">
    <property type="entry name" value="SERINE_THREONINE-PROTEIN KINASE CHK2"/>
    <property type="match status" value="1"/>
</dbReference>
<comment type="caution">
    <text evidence="4">The sequence shown here is derived from an EMBL/GenBank/DDBJ whole genome shotgun (WGS) entry which is preliminary data.</text>
</comment>
<evidence type="ECO:0000313" key="4">
    <source>
        <dbReference type="EMBL" id="KAI9265263.1"/>
    </source>
</evidence>
<dbReference type="SMART" id="SM00220">
    <property type="entry name" value="S_TKc"/>
    <property type="match status" value="1"/>
</dbReference>
<keyword evidence="5" id="KW-1185">Reference proteome</keyword>
<proteinExistence type="predicted"/>
<dbReference type="SUPFAM" id="SSF56112">
    <property type="entry name" value="Protein kinase-like (PK-like)"/>
    <property type="match status" value="1"/>
</dbReference>
<dbReference type="GO" id="GO:0005634">
    <property type="term" value="C:nucleus"/>
    <property type="evidence" value="ECO:0007669"/>
    <property type="project" value="TreeGrafter"/>
</dbReference>
<dbReference type="InterPro" id="IPR011009">
    <property type="entry name" value="Kinase-like_dom_sf"/>
</dbReference>
<feature type="domain" description="Protein kinase" evidence="3">
    <location>
        <begin position="164"/>
        <end position="473"/>
    </location>
</feature>
<evidence type="ECO:0000259" key="3">
    <source>
        <dbReference type="PROSITE" id="PS50011"/>
    </source>
</evidence>
<dbReference type="EMBL" id="JAIXMP010000011">
    <property type="protein sequence ID" value="KAI9265263.1"/>
    <property type="molecule type" value="Genomic_DNA"/>
</dbReference>
<dbReference type="Gene3D" id="1.10.510.10">
    <property type="entry name" value="Transferase(Phosphotransferase) domain 1"/>
    <property type="match status" value="1"/>
</dbReference>
<evidence type="ECO:0000256" key="1">
    <source>
        <dbReference type="SAM" id="MobiDB-lite"/>
    </source>
</evidence>
<keyword evidence="4" id="KW-0808">Transferase</keyword>
<sequence length="490" mass="53600">MQGVNQADVGMTVDPAANANTVYIAYKSPNAATTPPAVQAIPNFQTLEEGNFNPGNPIGDVPPTSGNEGHSSNNAGTIAGAVVGSVVGLALILGLLIYFLKKHRKSRTREFESLRGGEKSQSSSAAAWPFVGNGGNATSSPVKQYGDIGNVSSIRPVDVNAAELEALEPTSPMADGAVVLGGLYQFTRESPAFLDQQQTRIPKYAMRGIVYQNGGETYTLHYFITSTRDAFIKNVTTTVALANSSRVIQHRDAIAMSHPTRRSGYQYLWITEPCLPQQSLHYVLTGSDKSIDIHEYPFKAWSTYAMLEALKEVHAANFVHLGLTPYSFYYTDPEQVSDWKITGFDQSHSIGERVSEAHLNQWSAPELFATASRDNRRCYRQTVQPASDIWSLGCIIYTLATGRSLTIDLSQTAQLSRSDREQLYAHVNIACNEAGSVNDSYRTLLEGMLHPDPAKRNTAANLAAYWKEANGLYDDDEEENNEAEESIVTP</sequence>
<reference evidence="4" key="2">
    <citation type="submission" date="2023-02" db="EMBL/GenBank/DDBJ databases">
        <authorList>
            <consortium name="DOE Joint Genome Institute"/>
            <person name="Mondo S.J."/>
            <person name="Chang Y."/>
            <person name="Wang Y."/>
            <person name="Ahrendt S."/>
            <person name="Andreopoulos W."/>
            <person name="Barry K."/>
            <person name="Beard J."/>
            <person name="Benny G.L."/>
            <person name="Blankenship S."/>
            <person name="Bonito G."/>
            <person name="Cuomo C."/>
            <person name="Desiro A."/>
            <person name="Gervers K.A."/>
            <person name="Hundley H."/>
            <person name="Kuo A."/>
            <person name="LaButti K."/>
            <person name="Lang B.F."/>
            <person name="Lipzen A."/>
            <person name="O'Donnell K."/>
            <person name="Pangilinan J."/>
            <person name="Reynolds N."/>
            <person name="Sandor L."/>
            <person name="Smith M.W."/>
            <person name="Tsang A."/>
            <person name="Grigoriev I.V."/>
            <person name="Stajich J.E."/>
            <person name="Spatafora J.W."/>
        </authorList>
    </citation>
    <scope>NUCLEOTIDE SEQUENCE</scope>
    <source>
        <strain evidence="4">RSA 2281</strain>
    </source>
</reference>
<feature type="region of interest" description="Disordered" evidence="1">
    <location>
        <begin position="51"/>
        <end position="72"/>
    </location>
</feature>
<keyword evidence="2" id="KW-0472">Membrane</keyword>
<dbReference type="Pfam" id="PF00069">
    <property type="entry name" value="Pkinase"/>
    <property type="match status" value="1"/>
</dbReference>
<name>A0AAD5KBL9_9FUNG</name>
<evidence type="ECO:0000313" key="5">
    <source>
        <dbReference type="Proteomes" id="UP001209540"/>
    </source>
</evidence>
<feature type="transmembrane region" description="Helical" evidence="2">
    <location>
        <begin position="78"/>
        <end position="100"/>
    </location>
</feature>
<keyword evidence="2" id="KW-1133">Transmembrane helix</keyword>
<reference evidence="4" key="1">
    <citation type="journal article" date="2022" name="IScience">
        <title>Evolution of zygomycete secretomes and the origins of terrestrial fungal ecologies.</title>
        <authorList>
            <person name="Chang Y."/>
            <person name="Wang Y."/>
            <person name="Mondo S."/>
            <person name="Ahrendt S."/>
            <person name="Andreopoulos W."/>
            <person name="Barry K."/>
            <person name="Beard J."/>
            <person name="Benny G.L."/>
            <person name="Blankenship S."/>
            <person name="Bonito G."/>
            <person name="Cuomo C."/>
            <person name="Desiro A."/>
            <person name="Gervers K.A."/>
            <person name="Hundley H."/>
            <person name="Kuo A."/>
            <person name="LaButti K."/>
            <person name="Lang B.F."/>
            <person name="Lipzen A."/>
            <person name="O'Donnell K."/>
            <person name="Pangilinan J."/>
            <person name="Reynolds N."/>
            <person name="Sandor L."/>
            <person name="Smith M.E."/>
            <person name="Tsang A."/>
            <person name="Grigoriev I.V."/>
            <person name="Stajich J.E."/>
            <person name="Spatafora J.W."/>
        </authorList>
    </citation>
    <scope>NUCLEOTIDE SEQUENCE</scope>
    <source>
        <strain evidence="4">RSA 2281</strain>
    </source>
</reference>
<dbReference type="AlphaFoldDB" id="A0AAD5KBL9"/>
<dbReference type="Proteomes" id="UP001209540">
    <property type="component" value="Unassembled WGS sequence"/>
</dbReference>
<dbReference type="InterPro" id="IPR000719">
    <property type="entry name" value="Prot_kinase_dom"/>
</dbReference>
<keyword evidence="4" id="KW-0418">Kinase</keyword>